<dbReference type="SUPFAM" id="SSF55008">
    <property type="entry name" value="HMA, heavy metal-associated domain"/>
    <property type="match status" value="4"/>
</dbReference>
<feature type="transmembrane region" description="Helical" evidence="14">
    <location>
        <begin position="494"/>
        <end position="516"/>
    </location>
</feature>
<dbReference type="InterPro" id="IPR001757">
    <property type="entry name" value="P_typ_ATPase"/>
</dbReference>
<dbReference type="SUPFAM" id="SSF56784">
    <property type="entry name" value="HAD-like"/>
    <property type="match status" value="1"/>
</dbReference>
<dbReference type="SUPFAM" id="SSF81665">
    <property type="entry name" value="Calcium ATPase, transmembrane domain M"/>
    <property type="match status" value="1"/>
</dbReference>
<dbReference type="Gene3D" id="3.40.1110.10">
    <property type="entry name" value="Calcium-transporting ATPase, cytoplasmic domain N"/>
    <property type="match status" value="1"/>
</dbReference>
<dbReference type="InterPro" id="IPR017969">
    <property type="entry name" value="Heavy-metal-associated_CS"/>
</dbReference>
<keyword evidence="5 14" id="KW-0479">Metal-binding</keyword>
<evidence type="ECO:0000256" key="6">
    <source>
        <dbReference type="ARBA" id="ARBA00022737"/>
    </source>
</evidence>
<keyword evidence="10 14" id="KW-1133">Transmembrane helix</keyword>
<comment type="caution">
    <text evidence="16">The sequence shown here is derived from an EMBL/GenBank/DDBJ whole genome shotgun (WGS) entry which is preliminary data.</text>
</comment>
<dbReference type="PROSITE" id="PS50846">
    <property type="entry name" value="HMA_2"/>
    <property type="match status" value="4"/>
</dbReference>
<dbReference type="InterPro" id="IPR027256">
    <property type="entry name" value="P-typ_ATPase_IB"/>
</dbReference>
<comment type="similarity">
    <text evidence="14">Belongs to the cation transport ATPase (P-type) (TC 3.A.3) family. Type IB subfamily.</text>
</comment>
<dbReference type="InterPro" id="IPR023299">
    <property type="entry name" value="ATPase_P-typ_cyto_dom_N"/>
</dbReference>
<evidence type="ECO:0000256" key="3">
    <source>
        <dbReference type="ARBA" id="ARBA00022448"/>
    </source>
</evidence>
<evidence type="ECO:0000256" key="8">
    <source>
        <dbReference type="ARBA" id="ARBA00022840"/>
    </source>
</evidence>
<accession>A0A2V3IKU3</accession>
<feature type="transmembrane region" description="Helical" evidence="14">
    <location>
        <begin position="1091"/>
        <end position="1113"/>
    </location>
</feature>
<keyword evidence="12" id="KW-0406">Ion transport</keyword>
<dbReference type="SFLD" id="SFLDF00027">
    <property type="entry name" value="p-type_atpase"/>
    <property type="match status" value="1"/>
</dbReference>
<dbReference type="Pfam" id="PF00122">
    <property type="entry name" value="E1-E2_ATPase"/>
    <property type="match status" value="1"/>
</dbReference>
<dbReference type="InterPro" id="IPR008250">
    <property type="entry name" value="ATPase_P-typ_transduc_dom_A_sf"/>
</dbReference>
<dbReference type="PANTHER" id="PTHR46594">
    <property type="entry name" value="P-TYPE CATION-TRANSPORTING ATPASE"/>
    <property type="match status" value="1"/>
</dbReference>
<feature type="domain" description="HMA" evidence="15">
    <location>
        <begin position="164"/>
        <end position="227"/>
    </location>
</feature>
<feature type="domain" description="HMA" evidence="15">
    <location>
        <begin position="283"/>
        <end position="349"/>
    </location>
</feature>
<keyword evidence="3" id="KW-0813">Transport</keyword>
<feature type="transmembrane region" description="Helical" evidence="14">
    <location>
        <begin position="561"/>
        <end position="579"/>
    </location>
</feature>
<keyword evidence="13 14" id="KW-0472">Membrane</keyword>
<feature type="transmembrane region" description="Helical" evidence="14">
    <location>
        <begin position="757"/>
        <end position="779"/>
    </location>
</feature>
<dbReference type="Gene3D" id="3.40.50.1000">
    <property type="entry name" value="HAD superfamily/HAD-like"/>
    <property type="match status" value="1"/>
</dbReference>
<evidence type="ECO:0000256" key="14">
    <source>
        <dbReference type="RuleBase" id="RU362081"/>
    </source>
</evidence>
<dbReference type="InterPro" id="IPR023214">
    <property type="entry name" value="HAD_sf"/>
</dbReference>
<dbReference type="InterPro" id="IPR018303">
    <property type="entry name" value="ATPase_P-typ_P_site"/>
</dbReference>
<dbReference type="InterPro" id="IPR036412">
    <property type="entry name" value="HAD-like_sf"/>
</dbReference>
<dbReference type="InterPro" id="IPR023298">
    <property type="entry name" value="ATPase_P-typ_TM_dom_sf"/>
</dbReference>
<dbReference type="PROSITE" id="PS00154">
    <property type="entry name" value="ATPASE_E1_E2"/>
    <property type="match status" value="1"/>
</dbReference>
<dbReference type="GO" id="GO:0140581">
    <property type="term" value="F:P-type monovalent copper transporter activity"/>
    <property type="evidence" value="ECO:0007669"/>
    <property type="project" value="UniProtKB-EC"/>
</dbReference>
<comment type="subcellular location">
    <subcellularLocation>
        <location evidence="1 14">Membrane</location>
    </subcellularLocation>
</comment>
<dbReference type="Gene3D" id="3.30.70.100">
    <property type="match status" value="4"/>
</dbReference>
<dbReference type="Gene3D" id="2.70.150.10">
    <property type="entry name" value="Calcium-transporting ATPase, cytoplasmic transduction domain A"/>
    <property type="match status" value="1"/>
</dbReference>
<dbReference type="OrthoDB" id="432719at2759"/>
<keyword evidence="11" id="KW-0186">Copper</keyword>
<evidence type="ECO:0000256" key="4">
    <source>
        <dbReference type="ARBA" id="ARBA00022692"/>
    </source>
</evidence>
<dbReference type="InterPro" id="IPR044492">
    <property type="entry name" value="P_typ_ATPase_HD_dom"/>
</dbReference>
<dbReference type="GO" id="GO:0016020">
    <property type="term" value="C:membrane"/>
    <property type="evidence" value="ECO:0007669"/>
    <property type="project" value="UniProtKB-SubCell"/>
</dbReference>
<dbReference type="CDD" id="cd00371">
    <property type="entry name" value="HMA"/>
    <property type="match status" value="4"/>
</dbReference>
<evidence type="ECO:0000313" key="16">
    <source>
        <dbReference type="EMBL" id="PXF42659.1"/>
    </source>
</evidence>
<keyword evidence="17" id="KW-1185">Reference proteome</keyword>
<dbReference type="GO" id="GO:0005507">
    <property type="term" value="F:copper ion binding"/>
    <property type="evidence" value="ECO:0007669"/>
    <property type="project" value="InterPro"/>
</dbReference>
<dbReference type="AlphaFoldDB" id="A0A2V3IKU3"/>
<gene>
    <name evidence="16" type="ORF">BWQ96_07602</name>
</gene>
<dbReference type="PRINTS" id="PR00119">
    <property type="entry name" value="CATATPASE"/>
</dbReference>
<evidence type="ECO:0000256" key="9">
    <source>
        <dbReference type="ARBA" id="ARBA00022967"/>
    </source>
</evidence>
<sequence>MTFAAVTLRIDNLFCISCVNAVTAALQAVPATRDVTVDLKTAIATLSYDGHTDHLLRAVEQAGKQATLISTTPIAPTTPTAPTAPITAPHPRRVTLNVEGMSCISCVNKVSAALSALPSASNVKVDLQSATATFDFAADLEHAIAAVRQTGKQPTFVAEAVLPHPVTLRIAGMTCMGCVKAVTDALAALPGADNVHVQLDTGLATLFYPAHPDDLVAAVESVGKSATLVSEQSVALSSTGGSQPFQPALEPLNHNARSVTVAASYTSEPAVVKHDQAEPHANTTTHLRVSGMTCSSCVGVIESLLNNMEGVSSARVNLLAGRATVEHDVSLVPSQSLADAISSAGFKSLILDVVNPDTKNDSGNANNQFCILFQTAVLAYNASKVLRCQQSVQHIELDGTAAVITLASRFSKATVLRYLERDGTFGKMVVKQSPKAEQQALRAIDEQSPTDVIDEEARMWRTRFLWALAFFIPVLLLGLLHTHTSLVPMHVLEWVHFLLATPVQFGCGAGFYRASYYALRKRRATMDVLVAISTSIAYFSSVVVMAFGSASPHDMSLGHSVMFKVSVMIITMVLAGKWLEASAKRRAAAGVAALSALAPEKAVVFDQVDQASCLTEVPVKALAVGDIVRLIPGDRVPVDGDVIDGVSAVDESMLTGESLPVPKSKGDSLYGGTVNGGGSLLVRTTAVGSDAVLTQIVKLVNDAQTSRAPVEAFADNVSSVFVPAVIAIALCVFCGWYTAAIMEWIPKTWYAEEGKFFFSLLFALETLVIACPCALGLATPTAVMVASEMGTKLGVLFKGGGGAIEAANKVQHIIFDKTGTLTLGRPEVAAVFVGERGNAVVEQASVILSDIIHLVESQSHHPLASAITKYIRSSQGDMSLHNEAAYKIAEIEEVPGQGMKATINAGEYSVRIGSRTFAFGELKEEDVLTEGELRTMERMEEQEGLTVVVAVVNDKLSCIFGLEDTLRPEAADVVAKLHAMNITTSVVTGDSEETARAVAIRSGIPLHQVRSRAMPWTKVAVVEENEDVCFVGDGINDAPALAAASVGIAIGAGAAVAAESAAVVLVRSDLSGVVNALDLARKAFRRVRLNFCWAIGYNLIGIPLAAGVLYPTLGVRVPPFVASGAMALSSTCVVLSSLALRWYKPPVVGRDFGGSGSEIVQAPSGAFVLDDDSFSDESYPDANDPLLKV</sequence>
<dbReference type="PROSITE" id="PS01047">
    <property type="entry name" value="HMA_1"/>
    <property type="match status" value="4"/>
</dbReference>
<feature type="transmembrane region" description="Helical" evidence="14">
    <location>
        <begin position="528"/>
        <end position="549"/>
    </location>
</feature>
<feature type="transmembrane region" description="Helical" evidence="14">
    <location>
        <begin position="720"/>
        <end position="745"/>
    </location>
</feature>
<feature type="transmembrane region" description="Helical" evidence="14">
    <location>
        <begin position="464"/>
        <end position="482"/>
    </location>
</feature>
<dbReference type="PANTHER" id="PTHR46594:SF4">
    <property type="entry name" value="P-TYPE CATION-TRANSPORTING ATPASE"/>
    <property type="match status" value="1"/>
</dbReference>
<keyword evidence="6" id="KW-0677">Repeat</keyword>
<evidence type="ECO:0000256" key="5">
    <source>
        <dbReference type="ARBA" id="ARBA00022723"/>
    </source>
</evidence>
<feature type="transmembrane region" description="Helical" evidence="14">
    <location>
        <begin position="1119"/>
        <end position="1140"/>
    </location>
</feature>
<dbReference type="InterPro" id="IPR036163">
    <property type="entry name" value="HMA_dom_sf"/>
</dbReference>
<keyword evidence="4 14" id="KW-0812">Transmembrane</keyword>
<dbReference type="SUPFAM" id="SSF81653">
    <property type="entry name" value="Calcium ATPase, transduction domain A"/>
    <property type="match status" value="1"/>
</dbReference>
<dbReference type="Proteomes" id="UP000247409">
    <property type="component" value="Unassembled WGS sequence"/>
</dbReference>
<dbReference type="EMBL" id="NBIV01000154">
    <property type="protein sequence ID" value="PXF42659.1"/>
    <property type="molecule type" value="Genomic_DNA"/>
</dbReference>
<dbReference type="GO" id="GO:0016887">
    <property type="term" value="F:ATP hydrolysis activity"/>
    <property type="evidence" value="ECO:0007669"/>
    <property type="project" value="InterPro"/>
</dbReference>
<evidence type="ECO:0000256" key="10">
    <source>
        <dbReference type="ARBA" id="ARBA00022989"/>
    </source>
</evidence>
<dbReference type="InterPro" id="IPR059000">
    <property type="entry name" value="ATPase_P-type_domA"/>
</dbReference>
<evidence type="ECO:0000256" key="13">
    <source>
        <dbReference type="ARBA" id="ARBA00023136"/>
    </source>
</evidence>
<dbReference type="Pfam" id="PF00403">
    <property type="entry name" value="HMA"/>
    <property type="match status" value="4"/>
</dbReference>
<dbReference type="SFLD" id="SFLDG00002">
    <property type="entry name" value="C1.7:_P-type_atpase_like"/>
    <property type="match status" value="1"/>
</dbReference>
<dbReference type="NCBIfam" id="TIGR00003">
    <property type="entry name" value="copper ion binding protein"/>
    <property type="match status" value="1"/>
</dbReference>
<evidence type="ECO:0000256" key="7">
    <source>
        <dbReference type="ARBA" id="ARBA00022741"/>
    </source>
</evidence>
<dbReference type="NCBIfam" id="TIGR01525">
    <property type="entry name" value="ATPase-IB_hvy"/>
    <property type="match status" value="1"/>
</dbReference>
<dbReference type="Pfam" id="PF00702">
    <property type="entry name" value="Hydrolase"/>
    <property type="match status" value="1"/>
</dbReference>
<keyword evidence="7 14" id="KW-0547">Nucleotide-binding</keyword>
<name>A0A2V3IKU3_9FLOR</name>
<evidence type="ECO:0000256" key="1">
    <source>
        <dbReference type="ARBA" id="ARBA00004370"/>
    </source>
</evidence>
<dbReference type="InterPro" id="IPR006121">
    <property type="entry name" value="HMA_dom"/>
</dbReference>
<organism evidence="16 17">
    <name type="scientific">Gracilariopsis chorda</name>
    <dbReference type="NCBI Taxonomy" id="448386"/>
    <lineage>
        <taxon>Eukaryota</taxon>
        <taxon>Rhodophyta</taxon>
        <taxon>Florideophyceae</taxon>
        <taxon>Rhodymeniophycidae</taxon>
        <taxon>Gracilariales</taxon>
        <taxon>Gracilariaceae</taxon>
        <taxon>Gracilariopsis</taxon>
    </lineage>
</organism>
<dbReference type="GO" id="GO:0005524">
    <property type="term" value="F:ATP binding"/>
    <property type="evidence" value="ECO:0007669"/>
    <property type="project" value="UniProtKB-UniRule"/>
</dbReference>
<evidence type="ECO:0000256" key="12">
    <source>
        <dbReference type="ARBA" id="ARBA00023065"/>
    </source>
</evidence>
<dbReference type="PRINTS" id="PR00942">
    <property type="entry name" value="CUATPASEI"/>
</dbReference>
<dbReference type="EC" id="7.2.2.8" evidence="2"/>
<dbReference type="FunFam" id="3.30.70.100:FF:000001">
    <property type="entry name" value="ATPase copper transporting beta"/>
    <property type="match status" value="1"/>
</dbReference>
<evidence type="ECO:0000256" key="2">
    <source>
        <dbReference type="ARBA" id="ARBA00012517"/>
    </source>
</evidence>
<reference evidence="16 17" key="1">
    <citation type="journal article" date="2018" name="Mol. Biol. Evol.">
        <title>Analysis of the draft genome of the red seaweed Gracilariopsis chorda provides insights into genome size evolution in Rhodophyta.</title>
        <authorList>
            <person name="Lee J."/>
            <person name="Yang E.C."/>
            <person name="Graf L."/>
            <person name="Yang J.H."/>
            <person name="Qiu H."/>
            <person name="Zel Zion U."/>
            <person name="Chan C.X."/>
            <person name="Stephens T.G."/>
            <person name="Weber A.P.M."/>
            <person name="Boo G.H."/>
            <person name="Boo S.M."/>
            <person name="Kim K.M."/>
            <person name="Shin Y."/>
            <person name="Jung M."/>
            <person name="Lee S.J."/>
            <person name="Yim H.S."/>
            <person name="Lee J.H."/>
            <person name="Bhattacharya D."/>
            <person name="Yoon H.S."/>
        </authorList>
    </citation>
    <scope>NUCLEOTIDE SEQUENCE [LARGE SCALE GENOMIC DNA]</scope>
    <source>
        <strain evidence="16 17">SKKU-2015</strain>
        <tissue evidence="16">Whole body</tissue>
    </source>
</reference>
<dbReference type="SFLD" id="SFLDS00003">
    <property type="entry name" value="Haloacid_Dehalogenase"/>
    <property type="match status" value="1"/>
</dbReference>
<dbReference type="FunFam" id="2.70.150.10:FF:000002">
    <property type="entry name" value="Copper-transporting ATPase 1, putative"/>
    <property type="match status" value="1"/>
</dbReference>
<feature type="domain" description="HMA" evidence="15">
    <location>
        <begin position="92"/>
        <end position="155"/>
    </location>
</feature>
<evidence type="ECO:0000259" key="15">
    <source>
        <dbReference type="PROSITE" id="PS50846"/>
    </source>
</evidence>
<feature type="domain" description="HMA" evidence="15">
    <location>
        <begin position="4"/>
        <end position="67"/>
    </location>
</feature>
<protein>
    <recommendedName>
        <fullName evidence="2">P-type Cu(+) transporter</fullName>
        <ecNumber evidence="2">7.2.2.8</ecNumber>
    </recommendedName>
</protein>
<evidence type="ECO:0000256" key="11">
    <source>
        <dbReference type="ARBA" id="ARBA00023008"/>
    </source>
</evidence>
<proteinExistence type="inferred from homology"/>
<dbReference type="InterPro" id="IPR006122">
    <property type="entry name" value="HMA_Cu_ion-bd"/>
</dbReference>
<keyword evidence="8 14" id="KW-0067">ATP-binding</keyword>
<evidence type="ECO:0000313" key="17">
    <source>
        <dbReference type="Proteomes" id="UP000247409"/>
    </source>
</evidence>
<dbReference type="NCBIfam" id="TIGR01494">
    <property type="entry name" value="ATPase_P-type"/>
    <property type="match status" value="2"/>
</dbReference>
<dbReference type="PRINTS" id="PR00943">
    <property type="entry name" value="CUATPASE"/>
</dbReference>
<keyword evidence="9" id="KW-1278">Translocase</keyword>